<protein>
    <submittedName>
        <fullName evidence="2">Uncharacterized protein</fullName>
    </submittedName>
</protein>
<evidence type="ECO:0000256" key="1">
    <source>
        <dbReference type="SAM" id="MobiDB-lite"/>
    </source>
</evidence>
<accession>A0A0A9CKZ2</accession>
<organism evidence="2">
    <name type="scientific">Arundo donax</name>
    <name type="common">Giant reed</name>
    <name type="synonym">Donax arundinaceus</name>
    <dbReference type="NCBI Taxonomy" id="35708"/>
    <lineage>
        <taxon>Eukaryota</taxon>
        <taxon>Viridiplantae</taxon>
        <taxon>Streptophyta</taxon>
        <taxon>Embryophyta</taxon>
        <taxon>Tracheophyta</taxon>
        <taxon>Spermatophyta</taxon>
        <taxon>Magnoliopsida</taxon>
        <taxon>Liliopsida</taxon>
        <taxon>Poales</taxon>
        <taxon>Poaceae</taxon>
        <taxon>PACMAD clade</taxon>
        <taxon>Arundinoideae</taxon>
        <taxon>Arundineae</taxon>
        <taxon>Arundo</taxon>
    </lineage>
</organism>
<dbReference type="AlphaFoldDB" id="A0A0A9CKZ2"/>
<name>A0A0A9CKZ2_ARUDO</name>
<evidence type="ECO:0000313" key="2">
    <source>
        <dbReference type="EMBL" id="JAD72172.1"/>
    </source>
</evidence>
<dbReference type="EMBL" id="GBRH01225723">
    <property type="protein sequence ID" value="JAD72172.1"/>
    <property type="molecule type" value="Transcribed_RNA"/>
</dbReference>
<sequence length="118" mass="11618">MNSLKLSIREFAGVPRNHASGLGSQWGLAHKKEGSWGILTTGSSMTGDGWTVASDGEIAGGEVRARRRGASDGEGAGPRAGEAPKCHCGAVGGVGEVGDGTAAGLIGVRCVQGSGAGD</sequence>
<feature type="region of interest" description="Disordered" evidence="1">
    <location>
        <begin position="42"/>
        <end position="84"/>
    </location>
</feature>
<reference evidence="2" key="1">
    <citation type="submission" date="2014-09" db="EMBL/GenBank/DDBJ databases">
        <authorList>
            <person name="Magalhaes I.L.F."/>
            <person name="Oliveira U."/>
            <person name="Santos F.R."/>
            <person name="Vidigal T.H.D.A."/>
            <person name="Brescovit A.D."/>
            <person name="Santos A.J."/>
        </authorList>
    </citation>
    <scope>NUCLEOTIDE SEQUENCE</scope>
    <source>
        <tissue evidence="2">Shoot tissue taken approximately 20 cm above the soil surface</tissue>
    </source>
</reference>
<proteinExistence type="predicted"/>
<reference evidence="2" key="2">
    <citation type="journal article" date="2015" name="Data Brief">
        <title>Shoot transcriptome of the giant reed, Arundo donax.</title>
        <authorList>
            <person name="Barrero R.A."/>
            <person name="Guerrero F.D."/>
            <person name="Moolhuijzen P."/>
            <person name="Goolsby J.A."/>
            <person name="Tidwell J."/>
            <person name="Bellgard S.E."/>
            <person name="Bellgard M.I."/>
        </authorList>
    </citation>
    <scope>NUCLEOTIDE SEQUENCE</scope>
    <source>
        <tissue evidence="2">Shoot tissue taken approximately 20 cm above the soil surface</tissue>
    </source>
</reference>